<dbReference type="AlphaFoldDB" id="A0A1I8JRP6"/>
<accession>A0A1I8JRP6</accession>
<feature type="region of interest" description="Disordered" evidence="1">
    <location>
        <begin position="765"/>
        <end position="802"/>
    </location>
</feature>
<organism evidence="2 3">
    <name type="scientific">Macrostomum lignano</name>
    <dbReference type="NCBI Taxonomy" id="282301"/>
    <lineage>
        <taxon>Eukaryota</taxon>
        <taxon>Metazoa</taxon>
        <taxon>Spiralia</taxon>
        <taxon>Lophotrochozoa</taxon>
        <taxon>Platyhelminthes</taxon>
        <taxon>Rhabditophora</taxon>
        <taxon>Macrostomorpha</taxon>
        <taxon>Macrostomida</taxon>
        <taxon>Macrostomidae</taxon>
        <taxon>Macrostomum</taxon>
    </lineage>
</organism>
<feature type="region of interest" description="Disordered" evidence="1">
    <location>
        <begin position="637"/>
        <end position="666"/>
    </location>
</feature>
<dbReference type="WBParaSite" id="snap_masked-unitig_44849-processed-gene-0.0-mRNA-1">
    <property type="protein sequence ID" value="snap_masked-unitig_44849-processed-gene-0.0-mRNA-1"/>
    <property type="gene ID" value="snap_masked-unitig_44849-processed-gene-0.0"/>
</dbReference>
<protein>
    <submittedName>
        <fullName evidence="3">Fibrinogen C-terminal domain-containing protein</fullName>
    </submittedName>
</protein>
<evidence type="ECO:0000313" key="3">
    <source>
        <dbReference type="WBParaSite" id="snap_masked-unitig_44849-processed-gene-0.0-mRNA-1"/>
    </source>
</evidence>
<proteinExistence type="predicted"/>
<dbReference type="Proteomes" id="UP000095280">
    <property type="component" value="Unplaced"/>
</dbReference>
<keyword evidence="2" id="KW-1185">Reference proteome</keyword>
<reference evidence="3" key="1">
    <citation type="submission" date="2016-11" db="UniProtKB">
        <authorList>
            <consortium name="WormBaseParasite"/>
        </authorList>
    </citation>
    <scope>IDENTIFICATION</scope>
</reference>
<evidence type="ECO:0000313" key="2">
    <source>
        <dbReference type="Proteomes" id="UP000095280"/>
    </source>
</evidence>
<feature type="compositionally biased region" description="Low complexity" evidence="1">
    <location>
        <begin position="784"/>
        <end position="802"/>
    </location>
</feature>
<evidence type="ECO:0000256" key="1">
    <source>
        <dbReference type="SAM" id="MobiDB-lite"/>
    </source>
</evidence>
<sequence>MAFLEGSNRLAVKVSEELRRSQQSLLAQQDELRSEGRCCVVGSVAFHCRCTRTFDQEESGRASWGENDSSEGDQLSAIERQRIGLSNADDGEFWMSFGRLLRRTSTRLRSATWVPTPSDSTARGKDALEEAITHHGSWVRNALASRIPPGRREMNFFKYKASAARSPTFGDTREITGRHKFGSWHLHYWLPSTFDPNMEVGGSCSGSTLKQPNEFPTRWTTHVNVPEVEVLRRLHRLIHRRPCRSLLKSCPIDSLTLTRVAICKFDELQSAHGKCLRLWTCRVPRPSTLTARATFNSLFELLRRSGMHGSGVQQFGDRRILNPRGESGSHVFQTVHVHSMANRNVVGFHSCWLFRFVSPTMSPYSMCSRPAYRVRKHKIYAVLVMRYAGKSGSIKFEPIFRQVVGRLLPVLRLRRRPPRQASLGAPVQPHNAGASSALPIAPAERPVGAAVAATQLDGRQARAWLDGDWPEICAQSGAGRRRRTPGGTRLAAGDQCRAAVQTRSSFGACCGKRLLHCGCRCCCRCARHGDASSARDCCRLEWTGRAAGTPCTWQHAAAAAGRPRVFRRQCGGVERHLETAGAAAPPAELRAVGRAPVDADRPVAALSCWAVWWHCVHEKWPSGLACDATANEGSPVHRRVRSTAMRASTKDDDGCSGKSGSKGGADKRRMAGVAACRWLREELTEALNLARDAEGWTAGAPWLARRHDSDCGLAANCATRPGAAPAARSGRPSKAARARASGPLAAAAECWLRWNPAELLLDWRPGARGGSDEDDQCSCDVTRAPQSGSLSLPPQPAPSWSAGRLHAQRSAPLAVELGAATTDCLEDGRLSLTGSAALASRCREPTEAAAWKDCCPAWTGAARRRPPDVLWPAAAPAGASGSWCCGCSRLTAELSLQIRTPDLSVA</sequence>
<name>A0A1I8JRP6_9PLAT</name>